<sequence length="583" mass="67120">MLHLSTQPLSGYEHNHHNHLSHHNINQHHHQGPIPIIATDDAQIEDSITNPHYTFTQDYHHQSSPILEFKSDHPFMHVTQEPNQVCDPLLDEVCILGQHQNTTNHNNETDNDNQEDNEEDDDDDEEEEEEEEYDDDEYDDEYEHKIETNNNQYNPTNFRLPSFQHSQYEIADRAFYCTIDKFARQNYPEHRRRAPYSFLENWFMHSMYSKSQKILLGMSTTTPVVILSGDDYMFTPPVAQNQSHFQELLEPENHRLGHEIENENDQEALDYDNLMHSWEDENFGHYDAEFEDYDYQDSLFDLSCPQDVVPWRDASDQRLHSNESNGEQAWSGEQWHQECFYSVDLEEQATDNSRRRLVNSPFSVPDPMLRDHIPMTITSSDQVQERGPEDNDNYDDDGSDDQPSDRETSSRPTLEEDRSSAGSSTSSYQSLADIMSASLEHNPKSANNNRYGSTVVASTRAFSWKSPSLLSIEPTVGLWETLCKRTVTASESLVQTTSLVLELASAGDVNKLSGEESGIKNSRMFPRPSRLFRFTVGILSVWRTLFVCAETLLSDLWGPKCIFKSSTNSNNSNTNNASNSDIY</sequence>
<dbReference type="InParanoid" id="A0A162N815"/>
<evidence type="ECO:0000313" key="2">
    <source>
        <dbReference type="EMBL" id="OAD66654.1"/>
    </source>
</evidence>
<feature type="compositionally biased region" description="Acidic residues" evidence="1">
    <location>
        <begin position="109"/>
        <end position="139"/>
    </location>
</feature>
<dbReference type="EMBL" id="KV441001">
    <property type="protein sequence ID" value="OAD66654.1"/>
    <property type="molecule type" value="Genomic_DNA"/>
</dbReference>
<accession>A0A162N815</accession>
<keyword evidence="3" id="KW-1185">Reference proteome</keyword>
<dbReference type="OrthoDB" id="2281294at2759"/>
<protein>
    <submittedName>
        <fullName evidence="2">Uncharacterized protein</fullName>
    </submittedName>
</protein>
<feature type="region of interest" description="Disordered" evidence="1">
    <location>
        <begin position="350"/>
        <end position="429"/>
    </location>
</feature>
<reference evidence="3" key="1">
    <citation type="submission" date="2015-06" db="EMBL/GenBank/DDBJ databases">
        <title>Expansion of signal transduction pathways in fungi by whole-genome duplication.</title>
        <authorList>
            <consortium name="DOE Joint Genome Institute"/>
            <person name="Corrochano L.M."/>
            <person name="Kuo A."/>
            <person name="Marcet-Houben M."/>
            <person name="Polaino S."/>
            <person name="Salamov A."/>
            <person name="Villalobos J.M."/>
            <person name="Alvarez M.I."/>
            <person name="Avalos J."/>
            <person name="Benito E.P."/>
            <person name="Benoit I."/>
            <person name="Burger G."/>
            <person name="Camino L.P."/>
            <person name="Canovas D."/>
            <person name="Cerda-Olmedo E."/>
            <person name="Cheng J.-F."/>
            <person name="Dominguez A."/>
            <person name="Elias M."/>
            <person name="Eslava A.P."/>
            <person name="Glaser F."/>
            <person name="Grimwood J."/>
            <person name="Gutierrez G."/>
            <person name="Heitman J."/>
            <person name="Henrissat B."/>
            <person name="Iturriaga E.A."/>
            <person name="Lang B.F."/>
            <person name="Lavin J.L."/>
            <person name="Lee S."/>
            <person name="Li W."/>
            <person name="Lindquist E."/>
            <person name="Lopez-Garcia S."/>
            <person name="Luque E.M."/>
            <person name="Marcos A.T."/>
            <person name="Martin J."/>
            <person name="McCluskey K."/>
            <person name="Medina H.R."/>
            <person name="Miralles-Duran A."/>
            <person name="Miyazaki A."/>
            <person name="Munoz-Torres E."/>
            <person name="Oguiza J.A."/>
            <person name="Ohm R."/>
            <person name="Olmedo M."/>
            <person name="Orejas M."/>
            <person name="Ortiz-Castellanos L."/>
            <person name="Pisabarro A.G."/>
            <person name="Rodriguez-Romero J."/>
            <person name="Ruiz-Herrera J."/>
            <person name="Ruiz-Vazquez R."/>
            <person name="Sanz C."/>
            <person name="Schackwitz W."/>
            <person name="Schmutz J."/>
            <person name="Shahriari M."/>
            <person name="Shelest E."/>
            <person name="Silva-Franco F."/>
            <person name="Soanes D."/>
            <person name="Syed K."/>
            <person name="Tagua V.G."/>
            <person name="Talbot N.J."/>
            <person name="Thon M."/>
            <person name="De vries R.P."/>
            <person name="Wiebenga A."/>
            <person name="Yadav J.S."/>
            <person name="Braun E.L."/>
            <person name="Baker S."/>
            <person name="Garre V."/>
            <person name="Horwitz B."/>
            <person name="Torres-Martinez S."/>
            <person name="Idnurm A."/>
            <person name="Herrera-Estrella A."/>
            <person name="Gabaldon T."/>
            <person name="Grigoriev I.V."/>
        </authorList>
    </citation>
    <scope>NUCLEOTIDE SEQUENCE [LARGE SCALE GENOMIC DNA]</scope>
    <source>
        <strain evidence="3">NRRL 1555(-)</strain>
    </source>
</reference>
<feature type="compositionally biased region" description="Basic and acidic residues" evidence="1">
    <location>
        <begin position="403"/>
        <end position="419"/>
    </location>
</feature>
<gene>
    <name evidence="2" type="ORF">PHYBLDRAFT_80238</name>
</gene>
<name>A0A162N815_PHYB8</name>
<proteinExistence type="predicted"/>
<dbReference type="RefSeq" id="XP_018284694.1">
    <property type="nucleotide sequence ID" value="XM_018443568.1"/>
</dbReference>
<evidence type="ECO:0000313" key="3">
    <source>
        <dbReference type="Proteomes" id="UP000077315"/>
    </source>
</evidence>
<dbReference type="GeneID" id="29004473"/>
<feature type="compositionally biased region" description="Basic residues" evidence="1">
    <location>
        <begin position="16"/>
        <end position="31"/>
    </location>
</feature>
<feature type="compositionally biased region" description="Acidic residues" evidence="1">
    <location>
        <begin position="390"/>
        <end position="402"/>
    </location>
</feature>
<dbReference type="VEuPathDB" id="FungiDB:PHYBLDRAFT_80238"/>
<feature type="region of interest" description="Disordered" evidence="1">
    <location>
        <begin position="101"/>
        <end position="139"/>
    </location>
</feature>
<feature type="region of interest" description="Disordered" evidence="1">
    <location>
        <begin position="1"/>
        <end position="32"/>
    </location>
</feature>
<evidence type="ECO:0000256" key="1">
    <source>
        <dbReference type="SAM" id="MobiDB-lite"/>
    </source>
</evidence>
<dbReference type="AlphaFoldDB" id="A0A162N815"/>
<organism evidence="2 3">
    <name type="scientific">Phycomyces blakesleeanus (strain ATCC 8743b / DSM 1359 / FGSC 10004 / NBRC 33097 / NRRL 1555)</name>
    <dbReference type="NCBI Taxonomy" id="763407"/>
    <lineage>
        <taxon>Eukaryota</taxon>
        <taxon>Fungi</taxon>
        <taxon>Fungi incertae sedis</taxon>
        <taxon>Mucoromycota</taxon>
        <taxon>Mucoromycotina</taxon>
        <taxon>Mucoromycetes</taxon>
        <taxon>Mucorales</taxon>
        <taxon>Phycomycetaceae</taxon>
        <taxon>Phycomyces</taxon>
    </lineage>
</organism>
<dbReference type="STRING" id="763407.A0A162N815"/>
<feature type="compositionally biased region" description="Low complexity" evidence="1">
    <location>
        <begin position="420"/>
        <end position="429"/>
    </location>
</feature>
<dbReference type="Proteomes" id="UP000077315">
    <property type="component" value="Unassembled WGS sequence"/>
</dbReference>